<evidence type="ECO:0008006" key="4">
    <source>
        <dbReference type="Google" id="ProtNLM"/>
    </source>
</evidence>
<accession>A0A7Z9BSV9</accession>
<keyword evidence="3" id="KW-1185">Reference proteome</keyword>
<keyword evidence="1" id="KW-1133">Transmembrane helix</keyword>
<evidence type="ECO:0000313" key="3">
    <source>
        <dbReference type="Proteomes" id="UP000182190"/>
    </source>
</evidence>
<reference evidence="2" key="1">
    <citation type="submission" date="2019-10" db="EMBL/GenBank/DDBJ databases">
        <authorList>
            <consortium name="Genoscope - CEA"/>
            <person name="William W."/>
        </authorList>
    </citation>
    <scope>NUCLEOTIDE SEQUENCE [LARGE SCALE GENOMIC DNA]</scope>
    <source>
        <strain evidence="2">BBR_PRJEB10994</strain>
    </source>
</reference>
<sequence>MKRRISKFSILSGLTPKWSKLLACQQGLVMMAGTMMGGYMGAKYARQLKPKLMKKLITIIGYSITCYFFMLP</sequence>
<evidence type="ECO:0000313" key="2">
    <source>
        <dbReference type="EMBL" id="VXD17220.1"/>
    </source>
</evidence>
<keyword evidence="1" id="KW-0812">Transmembrane</keyword>
<feature type="transmembrane region" description="Helical" evidence="1">
    <location>
        <begin position="52"/>
        <end position="71"/>
    </location>
</feature>
<evidence type="ECO:0000256" key="1">
    <source>
        <dbReference type="SAM" id="Phobius"/>
    </source>
</evidence>
<name>A0A7Z9BSV9_9CYAN</name>
<dbReference type="Proteomes" id="UP000182190">
    <property type="component" value="Unassembled WGS sequence"/>
</dbReference>
<comment type="caution">
    <text evidence="2">The sequence shown here is derived from an EMBL/GenBank/DDBJ whole genome shotgun (WGS) entry which is preliminary data.</text>
</comment>
<proteinExistence type="predicted"/>
<dbReference type="AlphaFoldDB" id="A0A7Z9BSV9"/>
<protein>
    <recommendedName>
        <fullName evidence="4">Membrane transporter protein</fullName>
    </recommendedName>
</protein>
<gene>
    <name evidence="2" type="ORF">PL9631_320011</name>
</gene>
<organism evidence="2 3">
    <name type="scientific">Planktothrix paucivesiculata PCC 9631</name>
    <dbReference type="NCBI Taxonomy" id="671071"/>
    <lineage>
        <taxon>Bacteria</taxon>
        <taxon>Bacillati</taxon>
        <taxon>Cyanobacteriota</taxon>
        <taxon>Cyanophyceae</taxon>
        <taxon>Oscillatoriophycideae</taxon>
        <taxon>Oscillatoriales</taxon>
        <taxon>Microcoleaceae</taxon>
        <taxon>Planktothrix</taxon>
    </lineage>
</organism>
<dbReference type="EMBL" id="CZCS02000171">
    <property type="protein sequence ID" value="VXD17220.1"/>
    <property type="molecule type" value="Genomic_DNA"/>
</dbReference>
<keyword evidence="1" id="KW-0472">Membrane</keyword>